<dbReference type="InterPro" id="IPR033786">
    <property type="entry name" value="TTHB210-like"/>
</dbReference>
<reference evidence="3 4" key="2">
    <citation type="journal article" date="2011" name="Stand. Genomic Sci.">
        <title>Complete genome sequence of Oceanithermus profundus type strain (506).</title>
        <authorList>
            <person name="Pati A."/>
            <person name="Zhang X."/>
            <person name="Lapidus A."/>
            <person name="Nolan M."/>
            <person name="Lucas S."/>
            <person name="Del Rio T.G."/>
            <person name="Tice H."/>
            <person name="Cheng J.F."/>
            <person name="Tapia R."/>
            <person name="Han C."/>
            <person name="Goodwin L."/>
            <person name="Pitluck S."/>
            <person name="Liolios K."/>
            <person name="Pagani I."/>
            <person name="Ivanova N."/>
            <person name="Mavromatis K."/>
            <person name="Chen A."/>
            <person name="Palaniappan K."/>
            <person name="Hauser L."/>
            <person name="Jeffries C.D."/>
            <person name="Brambilla E.M."/>
            <person name="Rohl A."/>
            <person name="Mwirichia R."/>
            <person name="Rohde M."/>
            <person name="Tindall B.J."/>
            <person name="Sikorski J."/>
            <person name="Wirth R."/>
            <person name="Goker M."/>
            <person name="Woyke T."/>
            <person name="Detter J.C."/>
            <person name="Bristow J."/>
            <person name="Eisen J.A."/>
            <person name="Markowitz V."/>
            <person name="Hugenholtz P."/>
            <person name="Kyrpides N.C."/>
            <person name="Klenk H.P."/>
            <person name="Land M."/>
        </authorList>
    </citation>
    <scope>NUCLEOTIDE SEQUENCE [LARGE SCALE GENOMIC DNA]</scope>
    <source>
        <strain evidence="4">DSM 14977 / NBRC 100410 / VKM B-2274 / 506</strain>
    </source>
</reference>
<accession>E4U5L6</accession>
<dbReference type="Pfam" id="PF18197">
    <property type="entry name" value="TTHB210-like"/>
    <property type="match status" value="1"/>
</dbReference>
<feature type="domain" description="TTHB210-like" evidence="2">
    <location>
        <begin position="76"/>
        <end position="115"/>
    </location>
</feature>
<dbReference type="KEGG" id="opr:Ocepr_0110"/>
<dbReference type="eggNOG" id="ENOG503319R">
    <property type="taxonomic scope" value="Bacteria"/>
</dbReference>
<feature type="signal peptide" evidence="1">
    <location>
        <begin position="1"/>
        <end position="17"/>
    </location>
</feature>
<evidence type="ECO:0000313" key="3">
    <source>
        <dbReference type="EMBL" id="ADR35574.1"/>
    </source>
</evidence>
<evidence type="ECO:0000256" key="1">
    <source>
        <dbReference type="SAM" id="SignalP"/>
    </source>
</evidence>
<feature type="chain" id="PRO_5003190417" description="TTHB210-like domain-containing protein" evidence="1">
    <location>
        <begin position="18"/>
        <end position="147"/>
    </location>
</feature>
<reference evidence="4" key="1">
    <citation type="submission" date="2010-11" db="EMBL/GenBank/DDBJ databases">
        <title>The complete sequence of chromosome of Oceanithermus profundus DSM 14977.</title>
        <authorList>
            <consortium name="US DOE Joint Genome Institute (JGI-PGF)"/>
            <person name="Lucas S."/>
            <person name="Copeland A."/>
            <person name="Lapidus A."/>
            <person name="Bruce D."/>
            <person name="Goodwin L."/>
            <person name="Pitluck S."/>
            <person name="Kyrpides N."/>
            <person name="Mavromatis K."/>
            <person name="Pagani I."/>
            <person name="Ivanova N."/>
            <person name="Zhang X."/>
            <person name="Brettin T."/>
            <person name="Detter J.C."/>
            <person name="Tapia R."/>
            <person name="Han C."/>
            <person name="Land M."/>
            <person name="Hauser L."/>
            <person name="Markowitz V."/>
            <person name="Cheng J.-F."/>
            <person name="Hugenholtz P."/>
            <person name="Woyke T."/>
            <person name="Wu D."/>
            <person name="Tindall B."/>
            <person name="Faehnrich R."/>
            <person name="Brambilla E."/>
            <person name="Klenk H.-P."/>
            <person name="Eisen J.A."/>
        </authorList>
    </citation>
    <scope>NUCLEOTIDE SEQUENCE [LARGE SCALE GENOMIC DNA]</scope>
    <source>
        <strain evidence="4">DSM 14977 / NBRC 100410 / VKM B-2274 / 506</strain>
    </source>
</reference>
<dbReference type="EMBL" id="CP002361">
    <property type="protein sequence ID" value="ADR35574.1"/>
    <property type="molecule type" value="Genomic_DNA"/>
</dbReference>
<keyword evidence="4" id="KW-1185">Reference proteome</keyword>
<proteinExistence type="predicted"/>
<protein>
    <recommendedName>
        <fullName evidence="2">TTHB210-like domain-containing protein</fullName>
    </recommendedName>
</protein>
<dbReference type="AlphaFoldDB" id="E4U5L6"/>
<evidence type="ECO:0000259" key="2">
    <source>
        <dbReference type="Pfam" id="PF18197"/>
    </source>
</evidence>
<dbReference type="Proteomes" id="UP000008722">
    <property type="component" value="Chromosome"/>
</dbReference>
<dbReference type="CDD" id="cd11669">
    <property type="entry name" value="TTHB210-like"/>
    <property type="match status" value="1"/>
</dbReference>
<evidence type="ECO:0000313" key="4">
    <source>
        <dbReference type="Proteomes" id="UP000008722"/>
    </source>
</evidence>
<organism evidence="3 4">
    <name type="scientific">Oceanithermus profundus (strain DSM 14977 / NBRC 100410 / VKM B-2274 / 506)</name>
    <dbReference type="NCBI Taxonomy" id="670487"/>
    <lineage>
        <taxon>Bacteria</taxon>
        <taxon>Thermotogati</taxon>
        <taxon>Deinococcota</taxon>
        <taxon>Deinococci</taxon>
        <taxon>Thermales</taxon>
        <taxon>Thermaceae</taxon>
        <taxon>Oceanithermus</taxon>
    </lineage>
</organism>
<dbReference type="HOGENOM" id="CLU_152015_0_0_0"/>
<keyword evidence="1" id="KW-0732">Signal</keyword>
<dbReference type="Gene3D" id="3.30.200.270">
    <property type="match status" value="1"/>
</dbReference>
<dbReference type="InterPro" id="IPR040832">
    <property type="entry name" value="TTHB210-like_dom"/>
</dbReference>
<sequence length="147" mass="15757" precursor="true">MGRLFAILLTLVALAFAAQSGNSPNKAAPEQMKATAAKLGLPKGTIQLTPCVPGMGEHWANPESLPFGPIYGVVGDEVVFVEIMISQEDFRAGKSWTGVLMPAKGSAVDHVDIEFEPEGHEGYEIPHYDIHAYFVSHVNHAGFCPPA</sequence>
<gene>
    <name evidence="3" type="ordered locus">Ocepr_0110</name>
</gene>
<dbReference type="RefSeq" id="WP_013456744.1">
    <property type="nucleotide sequence ID" value="NC_014761.1"/>
</dbReference>
<name>E4U5L6_OCEP5</name>